<dbReference type="AlphaFoldDB" id="A0A9P6H7I2"/>
<proteinExistence type="predicted"/>
<evidence type="ECO:0000256" key="7">
    <source>
        <dbReference type="SAM" id="Phobius"/>
    </source>
</evidence>
<sequence>MTDQSSSLTPPQNRARASSTSRRPPLTLNTCSSRKRASSFSGSTDPPSPETPTSHIPLAEAKQTMTLPTVFSRYLQMLDFVRFTHPSPTPSMDESLLPTMAPSPTLSSFTDLLKEKESPYNARSSSAHFPLVIVIILFPLSTFLVVLSLASLPVTVSWPRTLEDLASMGKDLHSYSRSGGWPLTHVLGVLSVSAVWKHAWSVPGSVAWNVLSGALFHPAWATLLLTLLTTMGSIFSSLLARPLAPLLSQWFPRALAVTKNALHGDSNSNSTSQNKTPVWVRLSVLRLIGVVPWSGLNIACGVCGISISDCFLGTFIGALPWTAVTCQIGDILQTVASNPSSTAQSIPSLLQSPDIILKLILLSFLSLAPILGREYLRGWVSLRSPVDVEGETHDLEKEERRFRWVSEWRSKIRLPSKSRSRSGSESQDDFEKLS</sequence>
<reference evidence="9" key="2">
    <citation type="submission" date="2020-11" db="EMBL/GenBank/DDBJ databases">
        <authorList>
            <consortium name="DOE Joint Genome Institute"/>
            <person name="Kuo A."/>
            <person name="Miyauchi S."/>
            <person name="Kiss E."/>
            <person name="Drula E."/>
            <person name="Kohler A."/>
            <person name="Sanchez-Garcia M."/>
            <person name="Andreopoulos B."/>
            <person name="Barry K.W."/>
            <person name="Bonito G."/>
            <person name="Buee M."/>
            <person name="Carver A."/>
            <person name="Chen C."/>
            <person name="Cichocki N."/>
            <person name="Clum A."/>
            <person name="Culley D."/>
            <person name="Crous P.W."/>
            <person name="Fauchery L."/>
            <person name="Girlanda M."/>
            <person name="Hayes R."/>
            <person name="Keri Z."/>
            <person name="Labutti K."/>
            <person name="Lipzen A."/>
            <person name="Lombard V."/>
            <person name="Magnuson J."/>
            <person name="Maillard F."/>
            <person name="Morin E."/>
            <person name="Murat C."/>
            <person name="Nolan M."/>
            <person name="Ohm R."/>
            <person name="Pangilinan J."/>
            <person name="Pereira M."/>
            <person name="Perotto S."/>
            <person name="Peter M."/>
            <person name="Riley R."/>
            <person name="Sitrit Y."/>
            <person name="Stielow B."/>
            <person name="Szollosi G."/>
            <person name="Zifcakova L."/>
            <person name="Stursova M."/>
            <person name="Spatafora J.W."/>
            <person name="Tedersoo L."/>
            <person name="Vaario L.-M."/>
            <person name="Yamada A."/>
            <person name="Yan M."/>
            <person name="Wang P."/>
            <person name="Xu J."/>
            <person name="Bruns T."/>
            <person name="Baldrian P."/>
            <person name="Vilgalys R."/>
            <person name="Henrissat B."/>
            <person name="Grigoriev I.V."/>
            <person name="Hibbett D."/>
            <person name="Nagy L.G."/>
            <person name="Martin F.M."/>
        </authorList>
    </citation>
    <scope>NUCLEOTIDE SEQUENCE</scope>
    <source>
        <strain evidence="9">UH-Tt-Lm1</strain>
    </source>
</reference>
<keyword evidence="2 7" id="KW-0812">Transmembrane</keyword>
<keyword evidence="3" id="KW-0732">Signal</keyword>
<accession>A0A9P6H7I2</accession>
<dbReference type="Proteomes" id="UP000736335">
    <property type="component" value="Unassembled WGS sequence"/>
</dbReference>
<reference evidence="9" key="1">
    <citation type="journal article" date="2020" name="Nat. Commun.">
        <title>Large-scale genome sequencing of mycorrhizal fungi provides insights into the early evolution of symbiotic traits.</title>
        <authorList>
            <person name="Miyauchi S."/>
            <person name="Kiss E."/>
            <person name="Kuo A."/>
            <person name="Drula E."/>
            <person name="Kohler A."/>
            <person name="Sanchez-Garcia M."/>
            <person name="Morin E."/>
            <person name="Andreopoulos B."/>
            <person name="Barry K.W."/>
            <person name="Bonito G."/>
            <person name="Buee M."/>
            <person name="Carver A."/>
            <person name="Chen C."/>
            <person name="Cichocki N."/>
            <person name="Clum A."/>
            <person name="Culley D."/>
            <person name="Crous P.W."/>
            <person name="Fauchery L."/>
            <person name="Girlanda M."/>
            <person name="Hayes R.D."/>
            <person name="Keri Z."/>
            <person name="LaButti K."/>
            <person name="Lipzen A."/>
            <person name="Lombard V."/>
            <person name="Magnuson J."/>
            <person name="Maillard F."/>
            <person name="Murat C."/>
            <person name="Nolan M."/>
            <person name="Ohm R.A."/>
            <person name="Pangilinan J."/>
            <person name="Pereira M.F."/>
            <person name="Perotto S."/>
            <person name="Peter M."/>
            <person name="Pfister S."/>
            <person name="Riley R."/>
            <person name="Sitrit Y."/>
            <person name="Stielow J.B."/>
            <person name="Szollosi G."/>
            <person name="Zifcakova L."/>
            <person name="Stursova M."/>
            <person name="Spatafora J.W."/>
            <person name="Tedersoo L."/>
            <person name="Vaario L.M."/>
            <person name="Yamada A."/>
            <person name="Yan M."/>
            <person name="Wang P."/>
            <person name="Xu J."/>
            <person name="Bruns T."/>
            <person name="Baldrian P."/>
            <person name="Vilgalys R."/>
            <person name="Dunand C."/>
            <person name="Henrissat B."/>
            <person name="Grigoriev I.V."/>
            <person name="Hibbett D."/>
            <person name="Nagy L.G."/>
            <person name="Martin F.M."/>
        </authorList>
    </citation>
    <scope>NUCLEOTIDE SEQUENCE</scope>
    <source>
        <strain evidence="9">UH-Tt-Lm1</strain>
    </source>
</reference>
<feature type="region of interest" description="Disordered" evidence="6">
    <location>
        <begin position="414"/>
        <end position="434"/>
    </location>
</feature>
<dbReference type="EMBL" id="WIUZ02000017">
    <property type="protein sequence ID" value="KAF9780139.1"/>
    <property type="molecule type" value="Genomic_DNA"/>
</dbReference>
<feature type="transmembrane region" description="Helical" evidence="7">
    <location>
        <begin position="129"/>
        <end position="158"/>
    </location>
</feature>
<evidence type="ECO:0000313" key="10">
    <source>
        <dbReference type="Proteomes" id="UP000736335"/>
    </source>
</evidence>
<evidence type="ECO:0000313" key="9">
    <source>
        <dbReference type="EMBL" id="KAF9780139.1"/>
    </source>
</evidence>
<keyword evidence="5 7" id="KW-0472">Membrane</keyword>
<evidence type="ECO:0000256" key="3">
    <source>
        <dbReference type="ARBA" id="ARBA00022729"/>
    </source>
</evidence>
<evidence type="ECO:0000256" key="5">
    <source>
        <dbReference type="ARBA" id="ARBA00023136"/>
    </source>
</evidence>
<name>A0A9P6H7I2_9AGAM</name>
<evidence type="ECO:0000256" key="2">
    <source>
        <dbReference type="ARBA" id="ARBA00022692"/>
    </source>
</evidence>
<evidence type="ECO:0000256" key="6">
    <source>
        <dbReference type="SAM" id="MobiDB-lite"/>
    </source>
</evidence>
<keyword evidence="10" id="KW-1185">Reference proteome</keyword>
<gene>
    <name evidence="9" type="ORF">BJ322DRAFT_314049</name>
</gene>
<dbReference type="GO" id="GO:0016020">
    <property type="term" value="C:membrane"/>
    <property type="evidence" value="ECO:0007669"/>
    <property type="project" value="UniProtKB-SubCell"/>
</dbReference>
<evidence type="ECO:0000256" key="1">
    <source>
        <dbReference type="ARBA" id="ARBA00004141"/>
    </source>
</evidence>
<dbReference type="PANTHER" id="PTHR43220:SF21">
    <property type="entry name" value="TRANSMEMBRANE PROTEIN 41A"/>
    <property type="match status" value="1"/>
</dbReference>
<dbReference type="OrthoDB" id="3364966at2759"/>
<protein>
    <submittedName>
        <fullName evidence="9">Snare associated Golgi protein-domain-containing protein</fullName>
    </submittedName>
</protein>
<organism evidence="9 10">
    <name type="scientific">Thelephora terrestris</name>
    <dbReference type="NCBI Taxonomy" id="56493"/>
    <lineage>
        <taxon>Eukaryota</taxon>
        <taxon>Fungi</taxon>
        <taxon>Dikarya</taxon>
        <taxon>Basidiomycota</taxon>
        <taxon>Agaricomycotina</taxon>
        <taxon>Agaricomycetes</taxon>
        <taxon>Thelephorales</taxon>
        <taxon>Thelephoraceae</taxon>
        <taxon>Thelephora</taxon>
    </lineage>
</organism>
<feature type="domain" description="VTT" evidence="8">
    <location>
        <begin position="203"/>
        <end position="330"/>
    </location>
</feature>
<evidence type="ECO:0000259" key="8">
    <source>
        <dbReference type="Pfam" id="PF09335"/>
    </source>
</evidence>
<dbReference type="PANTHER" id="PTHR43220">
    <property type="match status" value="1"/>
</dbReference>
<feature type="transmembrane region" description="Helical" evidence="7">
    <location>
        <begin position="219"/>
        <end position="240"/>
    </location>
</feature>
<feature type="compositionally biased region" description="Low complexity" evidence="6">
    <location>
        <begin position="14"/>
        <end position="23"/>
    </location>
</feature>
<comment type="subcellular location">
    <subcellularLocation>
        <location evidence="1">Membrane</location>
        <topology evidence="1">Multi-pass membrane protein</topology>
    </subcellularLocation>
</comment>
<dbReference type="Pfam" id="PF09335">
    <property type="entry name" value="VTT_dom"/>
    <property type="match status" value="1"/>
</dbReference>
<dbReference type="InterPro" id="IPR032816">
    <property type="entry name" value="VTT_dom"/>
</dbReference>
<comment type="caution">
    <text evidence="9">The sequence shown here is derived from an EMBL/GenBank/DDBJ whole genome shotgun (WGS) entry which is preliminary data.</text>
</comment>
<keyword evidence="4 7" id="KW-1133">Transmembrane helix</keyword>
<feature type="compositionally biased region" description="Polar residues" evidence="6">
    <location>
        <begin position="1"/>
        <end position="12"/>
    </location>
</feature>
<dbReference type="InterPro" id="IPR045014">
    <property type="entry name" value="TM41A/B"/>
</dbReference>
<evidence type="ECO:0000256" key="4">
    <source>
        <dbReference type="ARBA" id="ARBA00022989"/>
    </source>
</evidence>
<feature type="region of interest" description="Disordered" evidence="6">
    <location>
        <begin position="1"/>
        <end position="60"/>
    </location>
</feature>